<feature type="compositionally biased region" description="Basic and acidic residues" evidence="1">
    <location>
        <begin position="18"/>
        <end position="28"/>
    </location>
</feature>
<evidence type="ECO:0000313" key="3">
    <source>
        <dbReference type="Proteomes" id="UP000326936"/>
    </source>
</evidence>
<dbReference type="InterPro" id="IPR035890">
    <property type="entry name" value="Anti-sigma-28_factor_FlgM_sf"/>
</dbReference>
<dbReference type="RefSeq" id="WP_152429881.1">
    <property type="nucleotide sequence ID" value="NZ_CBCSDK010000003.1"/>
</dbReference>
<reference evidence="2 3" key="1">
    <citation type="submission" date="2019-10" db="EMBL/GenBank/DDBJ databases">
        <title>Complete genome sequence of Vibrio sp. strain THAF100, isolated from non-filtered water from the water column of tank 6 of a marine aquarium containing stony-coral fragments. Water maintained at 26 degree C.</title>
        <authorList>
            <person name="Ruckert C."/>
            <person name="Franco A."/>
            <person name="Kalinowski J."/>
            <person name="Glaeser S."/>
        </authorList>
    </citation>
    <scope>NUCLEOTIDE SEQUENCE [LARGE SCALE GENOMIC DNA]</scope>
    <source>
        <strain evidence="2 3">THAF100</strain>
    </source>
</reference>
<dbReference type="GO" id="GO:0045892">
    <property type="term" value="P:negative regulation of DNA-templated transcription"/>
    <property type="evidence" value="ECO:0007669"/>
    <property type="project" value="InterPro"/>
</dbReference>
<sequence length="93" mass="10079">MKIDKVSGGHVTQSRLDQAPKKALESNKAKTNAQPQLDINATAIEQAQAEMQSLADVDMVKVEKVRDALAKGELTLNTQALSKAVLQFHTGHE</sequence>
<feature type="region of interest" description="Disordered" evidence="1">
    <location>
        <begin position="1"/>
        <end position="33"/>
    </location>
</feature>
<dbReference type="KEGG" id="vaq:FIV01_04255"/>
<name>A0A5P9CIB3_9VIBR</name>
<keyword evidence="3" id="KW-1185">Reference proteome</keyword>
<evidence type="ECO:0000256" key="1">
    <source>
        <dbReference type="SAM" id="MobiDB-lite"/>
    </source>
</evidence>
<evidence type="ECO:0000313" key="2">
    <source>
        <dbReference type="EMBL" id="QFT25633.1"/>
    </source>
</evidence>
<gene>
    <name evidence="2" type="ORF">FIV01_04255</name>
</gene>
<dbReference type="AlphaFoldDB" id="A0A5P9CIB3"/>
<dbReference type="EMBL" id="CP045350">
    <property type="protein sequence ID" value="QFT25633.1"/>
    <property type="molecule type" value="Genomic_DNA"/>
</dbReference>
<dbReference type="NCBIfam" id="TIGR03824">
    <property type="entry name" value="FlgM_jcvi"/>
    <property type="match status" value="1"/>
</dbReference>
<protein>
    <submittedName>
        <fullName evidence="2">Anti-sigma-28 factor, FlgM</fullName>
    </submittedName>
</protein>
<organism evidence="2 3">
    <name type="scientific">Vibrio aquimaris</name>
    <dbReference type="NCBI Taxonomy" id="2587862"/>
    <lineage>
        <taxon>Bacteria</taxon>
        <taxon>Pseudomonadati</taxon>
        <taxon>Pseudomonadota</taxon>
        <taxon>Gammaproteobacteria</taxon>
        <taxon>Vibrionales</taxon>
        <taxon>Vibrionaceae</taxon>
        <taxon>Vibrio</taxon>
    </lineage>
</organism>
<dbReference type="InterPro" id="IPR007412">
    <property type="entry name" value="FlgM"/>
</dbReference>
<proteinExistence type="predicted"/>
<dbReference type="OrthoDB" id="6401214at2"/>
<accession>A0A5P9CIB3</accession>
<dbReference type="Proteomes" id="UP000326936">
    <property type="component" value="Chromosome"/>
</dbReference>
<dbReference type="SUPFAM" id="SSF101498">
    <property type="entry name" value="Anti-sigma factor FlgM"/>
    <property type="match status" value="1"/>
</dbReference>